<keyword evidence="1" id="KW-0732">Signal</keyword>
<dbReference type="OrthoDB" id="5296580at2"/>
<gene>
    <name evidence="2" type="ORF">CWI83_06960</name>
</gene>
<dbReference type="Proteomes" id="UP000288279">
    <property type="component" value="Unassembled WGS sequence"/>
</dbReference>
<dbReference type="AlphaFoldDB" id="A0A432ZFJ4"/>
<comment type="caution">
    <text evidence="2">The sequence shown here is derived from an EMBL/GenBank/DDBJ whole genome shotgun (WGS) entry which is preliminary data.</text>
</comment>
<sequence>MKPLKFVLIATIGLLLGGCSQANLSDLQAYTAEVQQLPAPPLPPAPEIPELERVSYSGKQARDPFIQTAMRAQTQTISAASCPQPNVRRVRHPLESFALDQLTFSGTIRNGDDGYLALLISNEGRLYRVKRGDYIGIDQGEVIAISPDQIVLNEWISTGDGCWQRRETKINLLTAQGSSE</sequence>
<feature type="signal peptide" evidence="1">
    <location>
        <begin position="1"/>
        <end position="22"/>
    </location>
</feature>
<dbReference type="EMBL" id="PIQG01000003">
    <property type="protein sequence ID" value="RUO76660.1"/>
    <property type="molecule type" value="Genomic_DNA"/>
</dbReference>
<dbReference type="InterPro" id="IPR007446">
    <property type="entry name" value="PilP"/>
</dbReference>
<dbReference type="RefSeq" id="WP_126827509.1">
    <property type="nucleotide sequence ID" value="NZ_PIQG01000003.1"/>
</dbReference>
<reference evidence="2 3" key="1">
    <citation type="journal article" date="2011" name="Front. Microbiol.">
        <title>Genomic signatures of strain selection and enhancement in Bacillus atrophaeus var. globigii, a historical biowarfare simulant.</title>
        <authorList>
            <person name="Gibbons H.S."/>
            <person name="Broomall S.M."/>
            <person name="McNew L.A."/>
            <person name="Daligault H."/>
            <person name="Chapman C."/>
            <person name="Bruce D."/>
            <person name="Karavis M."/>
            <person name="Krepps M."/>
            <person name="McGregor P.A."/>
            <person name="Hong C."/>
            <person name="Park K.H."/>
            <person name="Akmal A."/>
            <person name="Feldman A."/>
            <person name="Lin J.S."/>
            <person name="Chang W.E."/>
            <person name="Higgs B.W."/>
            <person name="Demirev P."/>
            <person name="Lindquist J."/>
            <person name="Liem A."/>
            <person name="Fochler E."/>
            <person name="Read T.D."/>
            <person name="Tapia R."/>
            <person name="Johnson S."/>
            <person name="Bishop-Lilly K.A."/>
            <person name="Detter C."/>
            <person name="Han C."/>
            <person name="Sozhamannan S."/>
            <person name="Rosenzweig C.N."/>
            <person name="Skowronski E.W."/>
        </authorList>
    </citation>
    <scope>NUCLEOTIDE SEQUENCE [LARGE SCALE GENOMIC DNA]</scope>
    <source>
        <strain evidence="2 3">PIT1</strain>
    </source>
</reference>
<dbReference type="PIRSF" id="PIRSF016481">
    <property type="entry name" value="Pilus_assembly_PilP"/>
    <property type="match status" value="1"/>
</dbReference>
<organism evidence="2 3">
    <name type="scientific">Pseudidiomarina taiwanensis</name>
    <dbReference type="NCBI Taxonomy" id="337250"/>
    <lineage>
        <taxon>Bacteria</taxon>
        <taxon>Pseudomonadati</taxon>
        <taxon>Pseudomonadota</taxon>
        <taxon>Gammaproteobacteria</taxon>
        <taxon>Alteromonadales</taxon>
        <taxon>Idiomarinaceae</taxon>
        <taxon>Pseudidiomarina</taxon>
    </lineage>
</organism>
<feature type="chain" id="PRO_5019225032" evidence="1">
    <location>
        <begin position="23"/>
        <end position="180"/>
    </location>
</feature>
<proteinExistence type="predicted"/>
<evidence type="ECO:0000313" key="3">
    <source>
        <dbReference type="Proteomes" id="UP000288279"/>
    </source>
</evidence>
<dbReference type="PROSITE" id="PS51257">
    <property type="entry name" value="PROKAR_LIPOPROTEIN"/>
    <property type="match status" value="1"/>
</dbReference>
<protein>
    <submittedName>
        <fullName evidence="2">Pilus assembly protein PilQ</fullName>
    </submittedName>
</protein>
<evidence type="ECO:0000256" key="1">
    <source>
        <dbReference type="SAM" id="SignalP"/>
    </source>
</evidence>
<evidence type="ECO:0000313" key="2">
    <source>
        <dbReference type="EMBL" id="RUO76660.1"/>
    </source>
</evidence>
<dbReference type="Pfam" id="PF04351">
    <property type="entry name" value="PilP"/>
    <property type="match status" value="1"/>
</dbReference>
<keyword evidence="3" id="KW-1185">Reference proteome</keyword>
<name>A0A432ZFJ4_9GAMM</name>
<dbReference type="Gene3D" id="2.30.30.830">
    <property type="match status" value="1"/>
</dbReference>
<accession>A0A432ZFJ4</accession>